<proteinExistence type="predicted"/>
<sequence>RWVPRDGRKVGSVVVEEDCGARSPSWSDGPSNTLKLNSICDMAWVGSSTGLS</sequence>
<accession>A0A392T925</accession>
<protein>
    <submittedName>
        <fullName evidence="1">Uncharacterized protein</fullName>
    </submittedName>
</protein>
<evidence type="ECO:0000313" key="1">
    <source>
        <dbReference type="EMBL" id="MCI57322.1"/>
    </source>
</evidence>
<dbReference type="AlphaFoldDB" id="A0A392T925"/>
<organism evidence="1 2">
    <name type="scientific">Trifolium medium</name>
    <dbReference type="NCBI Taxonomy" id="97028"/>
    <lineage>
        <taxon>Eukaryota</taxon>
        <taxon>Viridiplantae</taxon>
        <taxon>Streptophyta</taxon>
        <taxon>Embryophyta</taxon>
        <taxon>Tracheophyta</taxon>
        <taxon>Spermatophyta</taxon>
        <taxon>Magnoliopsida</taxon>
        <taxon>eudicotyledons</taxon>
        <taxon>Gunneridae</taxon>
        <taxon>Pentapetalae</taxon>
        <taxon>rosids</taxon>
        <taxon>fabids</taxon>
        <taxon>Fabales</taxon>
        <taxon>Fabaceae</taxon>
        <taxon>Papilionoideae</taxon>
        <taxon>50 kb inversion clade</taxon>
        <taxon>NPAAA clade</taxon>
        <taxon>Hologalegina</taxon>
        <taxon>IRL clade</taxon>
        <taxon>Trifolieae</taxon>
        <taxon>Trifolium</taxon>
    </lineage>
</organism>
<keyword evidence="2" id="KW-1185">Reference proteome</keyword>
<feature type="non-terminal residue" evidence="1">
    <location>
        <position position="1"/>
    </location>
</feature>
<name>A0A392T925_9FABA</name>
<evidence type="ECO:0000313" key="2">
    <source>
        <dbReference type="Proteomes" id="UP000265520"/>
    </source>
</evidence>
<dbReference type="Proteomes" id="UP000265520">
    <property type="component" value="Unassembled WGS sequence"/>
</dbReference>
<dbReference type="EMBL" id="LXQA010526991">
    <property type="protein sequence ID" value="MCI57322.1"/>
    <property type="molecule type" value="Genomic_DNA"/>
</dbReference>
<reference evidence="1 2" key="1">
    <citation type="journal article" date="2018" name="Front. Plant Sci.">
        <title>Red Clover (Trifolium pratense) and Zigzag Clover (T. medium) - A Picture of Genomic Similarities and Differences.</title>
        <authorList>
            <person name="Dluhosova J."/>
            <person name="Istvanek J."/>
            <person name="Nedelnik J."/>
            <person name="Repkova J."/>
        </authorList>
    </citation>
    <scope>NUCLEOTIDE SEQUENCE [LARGE SCALE GENOMIC DNA]</scope>
    <source>
        <strain evidence="2">cv. 10/8</strain>
        <tissue evidence="1">Leaf</tissue>
    </source>
</reference>
<comment type="caution">
    <text evidence="1">The sequence shown here is derived from an EMBL/GenBank/DDBJ whole genome shotgun (WGS) entry which is preliminary data.</text>
</comment>